<reference evidence="1" key="1">
    <citation type="journal article" date="2020" name="Stud. Mycol.">
        <title>101 Dothideomycetes genomes: a test case for predicting lifestyles and emergence of pathogens.</title>
        <authorList>
            <person name="Haridas S."/>
            <person name="Albert R."/>
            <person name="Binder M."/>
            <person name="Bloem J."/>
            <person name="Labutti K."/>
            <person name="Salamov A."/>
            <person name="Andreopoulos B."/>
            <person name="Baker S."/>
            <person name="Barry K."/>
            <person name="Bills G."/>
            <person name="Bluhm B."/>
            <person name="Cannon C."/>
            <person name="Castanera R."/>
            <person name="Culley D."/>
            <person name="Daum C."/>
            <person name="Ezra D."/>
            <person name="Gonzalez J."/>
            <person name="Henrissat B."/>
            <person name="Kuo A."/>
            <person name="Liang C."/>
            <person name="Lipzen A."/>
            <person name="Lutzoni F."/>
            <person name="Magnuson J."/>
            <person name="Mondo S."/>
            <person name="Nolan M."/>
            <person name="Ohm R."/>
            <person name="Pangilinan J."/>
            <person name="Park H.-J."/>
            <person name="Ramirez L."/>
            <person name="Alfaro M."/>
            <person name="Sun H."/>
            <person name="Tritt A."/>
            <person name="Yoshinaga Y."/>
            <person name="Zwiers L.-H."/>
            <person name="Turgeon B."/>
            <person name="Goodwin S."/>
            <person name="Spatafora J."/>
            <person name="Crous P."/>
            <person name="Grigoriev I."/>
        </authorList>
    </citation>
    <scope>NUCLEOTIDE SEQUENCE</scope>
    <source>
        <strain evidence="1">CBS 121167</strain>
    </source>
</reference>
<proteinExistence type="predicted"/>
<sequence>MVYVLKSLFEVKGDLHEQMVRNVPMLSDNKLPGLHARSTYDVESGQLADHWLVRVRQESMGLMSTKSSATVSRSRC</sequence>
<accession>A0A6A6BGK3</accession>
<dbReference type="GeneID" id="54297726"/>
<dbReference type="RefSeq" id="XP_033398981.1">
    <property type="nucleotide sequence ID" value="XM_033540230.1"/>
</dbReference>
<gene>
    <name evidence="1" type="ORF">K452DRAFT_286096</name>
</gene>
<dbReference type="AlphaFoldDB" id="A0A6A6BGK3"/>
<dbReference type="Proteomes" id="UP000799438">
    <property type="component" value="Unassembled WGS sequence"/>
</dbReference>
<dbReference type="OrthoDB" id="268521at2759"/>
<protein>
    <submittedName>
        <fullName evidence="1">Uncharacterized protein</fullName>
    </submittedName>
</protein>
<organism evidence="1 2">
    <name type="scientific">Aplosporella prunicola CBS 121167</name>
    <dbReference type="NCBI Taxonomy" id="1176127"/>
    <lineage>
        <taxon>Eukaryota</taxon>
        <taxon>Fungi</taxon>
        <taxon>Dikarya</taxon>
        <taxon>Ascomycota</taxon>
        <taxon>Pezizomycotina</taxon>
        <taxon>Dothideomycetes</taxon>
        <taxon>Dothideomycetes incertae sedis</taxon>
        <taxon>Botryosphaeriales</taxon>
        <taxon>Aplosporellaceae</taxon>
        <taxon>Aplosporella</taxon>
    </lineage>
</organism>
<evidence type="ECO:0000313" key="2">
    <source>
        <dbReference type="Proteomes" id="UP000799438"/>
    </source>
</evidence>
<name>A0A6A6BGK3_9PEZI</name>
<dbReference type="EMBL" id="ML995482">
    <property type="protein sequence ID" value="KAF2143269.1"/>
    <property type="molecule type" value="Genomic_DNA"/>
</dbReference>
<evidence type="ECO:0000313" key="1">
    <source>
        <dbReference type="EMBL" id="KAF2143269.1"/>
    </source>
</evidence>
<keyword evidence="2" id="KW-1185">Reference proteome</keyword>